<reference evidence="11 12" key="1">
    <citation type="journal article" date="2023" name="Plants (Basel)">
        <title>Bridging the Gap: Combining Genomics and Transcriptomics Approaches to Understand Stylosanthes scabra, an Orphan Legume from the Brazilian Caatinga.</title>
        <authorList>
            <person name="Ferreira-Neto J.R.C."/>
            <person name="da Silva M.D."/>
            <person name="Binneck E."/>
            <person name="de Melo N.F."/>
            <person name="da Silva R.H."/>
            <person name="de Melo A.L.T.M."/>
            <person name="Pandolfi V."/>
            <person name="Bustamante F.O."/>
            <person name="Brasileiro-Vidal A.C."/>
            <person name="Benko-Iseppon A.M."/>
        </authorList>
    </citation>
    <scope>NUCLEOTIDE SEQUENCE [LARGE SCALE GENOMIC DNA]</scope>
    <source>
        <tissue evidence="11">Leaves</tissue>
    </source>
</reference>
<gene>
    <name evidence="11" type="ORF">PIB30_053693</name>
</gene>
<keyword evidence="12" id="KW-1185">Reference proteome</keyword>
<evidence type="ECO:0000256" key="1">
    <source>
        <dbReference type="ARBA" id="ARBA00022723"/>
    </source>
</evidence>
<organism evidence="11 12">
    <name type="scientific">Stylosanthes scabra</name>
    <dbReference type="NCBI Taxonomy" id="79078"/>
    <lineage>
        <taxon>Eukaryota</taxon>
        <taxon>Viridiplantae</taxon>
        <taxon>Streptophyta</taxon>
        <taxon>Embryophyta</taxon>
        <taxon>Tracheophyta</taxon>
        <taxon>Spermatophyta</taxon>
        <taxon>Magnoliopsida</taxon>
        <taxon>eudicotyledons</taxon>
        <taxon>Gunneridae</taxon>
        <taxon>Pentapetalae</taxon>
        <taxon>rosids</taxon>
        <taxon>fabids</taxon>
        <taxon>Fabales</taxon>
        <taxon>Fabaceae</taxon>
        <taxon>Papilionoideae</taxon>
        <taxon>50 kb inversion clade</taxon>
        <taxon>dalbergioids sensu lato</taxon>
        <taxon>Dalbergieae</taxon>
        <taxon>Pterocarpus clade</taxon>
        <taxon>Stylosanthes</taxon>
    </lineage>
</organism>
<proteinExistence type="predicted"/>
<dbReference type="SMART" id="SM00184">
    <property type="entry name" value="RING"/>
    <property type="match status" value="1"/>
</dbReference>
<evidence type="ECO:0000256" key="6">
    <source>
        <dbReference type="ARBA" id="ARBA00022833"/>
    </source>
</evidence>
<dbReference type="SUPFAM" id="SSF57850">
    <property type="entry name" value="RING/U-box"/>
    <property type="match status" value="1"/>
</dbReference>
<evidence type="ECO:0000256" key="8">
    <source>
        <dbReference type="PROSITE-ProRule" id="PRU00175"/>
    </source>
</evidence>
<evidence type="ECO:0000259" key="9">
    <source>
        <dbReference type="PROSITE" id="PS50089"/>
    </source>
</evidence>
<evidence type="ECO:0000256" key="5">
    <source>
        <dbReference type="ARBA" id="ARBA00022806"/>
    </source>
</evidence>
<keyword evidence="1" id="KW-0479">Metal-binding</keyword>
<evidence type="ECO:0000256" key="2">
    <source>
        <dbReference type="ARBA" id="ARBA00022741"/>
    </source>
</evidence>
<dbReference type="PANTHER" id="PTHR45626">
    <property type="entry name" value="TRANSCRIPTION TERMINATION FACTOR 2-RELATED"/>
    <property type="match status" value="1"/>
</dbReference>
<evidence type="ECO:0000259" key="10">
    <source>
        <dbReference type="PROSITE" id="PS51194"/>
    </source>
</evidence>
<dbReference type="PROSITE" id="PS00518">
    <property type="entry name" value="ZF_RING_1"/>
    <property type="match status" value="1"/>
</dbReference>
<dbReference type="PANTHER" id="PTHR45626:SF24">
    <property type="entry name" value="HELICASE-LIKE TRANSCRIPTION FACTOR CHR28-RELATED"/>
    <property type="match status" value="1"/>
</dbReference>
<dbReference type="InterPro" id="IPR001650">
    <property type="entry name" value="Helicase_C-like"/>
</dbReference>
<keyword evidence="3 8" id="KW-0863">Zinc-finger</keyword>
<dbReference type="PROSITE" id="PS50089">
    <property type="entry name" value="ZF_RING_2"/>
    <property type="match status" value="1"/>
</dbReference>
<evidence type="ECO:0000313" key="12">
    <source>
        <dbReference type="Proteomes" id="UP001341840"/>
    </source>
</evidence>
<evidence type="ECO:0000256" key="7">
    <source>
        <dbReference type="ARBA" id="ARBA00022840"/>
    </source>
</evidence>
<dbReference type="Pfam" id="PF00271">
    <property type="entry name" value="Helicase_C"/>
    <property type="match status" value="1"/>
</dbReference>
<keyword evidence="6" id="KW-0862">Zinc</keyword>
<dbReference type="Gene3D" id="3.40.50.300">
    <property type="entry name" value="P-loop containing nucleotide triphosphate hydrolases"/>
    <property type="match status" value="1"/>
</dbReference>
<evidence type="ECO:0000256" key="4">
    <source>
        <dbReference type="ARBA" id="ARBA00022801"/>
    </source>
</evidence>
<name>A0ABU6XGC3_9FABA</name>
<dbReference type="Gene3D" id="3.30.40.10">
    <property type="entry name" value="Zinc/RING finger domain, C3HC4 (zinc finger)"/>
    <property type="match status" value="1"/>
</dbReference>
<dbReference type="Pfam" id="PF13923">
    <property type="entry name" value="zf-C3HC4_2"/>
    <property type="match status" value="1"/>
</dbReference>
<comment type="caution">
    <text evidence="11">The sequence shown here is derived from an EMBL/GenBank/DDBJ whole genome shotgun (WGS) entry which is preliminary data.</text>
</comment>
<keyword evidence="2" id="KW-0547">Nucleotide-binding</keyword>
<feature type="domain" description="RING-type" evidence="9">
    <location>
        <begin position="93"/>
        <end position="130"/>
    </location>
</feature>
<dbReference type="EMBL" id="JASCZI010211850">
    <property type="protein sequence ID" value="MED6197116.1"/>
    <property type="molecule type" value="Genomic_DNA"/>
</dbReference>
<dbReference type="InterPro" id="IPR049730">
    <property type="entry name" value="SNF2/RAD54-like_C"/>
</dbReference>
<evidence type="ECO:0000313" key="11">
    <source>
        <dbReference type="EMBL" id="MED6197116.1"/>
    </source>
</evidence>
<dbReference type="PROSITE" id="PS51194">
    <property type="entry name" value="HELICASE_CTER"/>
    <property type="match status" value="1"/>
</dbReference>
<dbReference type="InterPro" id="IPR001841">
    <property type="entry name" value="Znf_RING"/>
</dbReference>
<keyword evidence="5" id="KW-0347">Helicase</keyword>
<dbReference type="InterPro" id="IPR013083">
    <property type="entry name" value="Znf_RING/FYVE/PHD"/>
</dbReference>
<keyword evidence="4" id="KW-0378">Hydrolase</keyword>
<sequence>MEERDFYRKLEADSRSKFKAYADAGTLSLNFKNIRVLLLKLLLRHRQACNHPHLVKEHVFDPPRKSIGEMANSLPKEKLINLFNSLETASAICRLCKDRPEDPVVTMCGHVFCYQCVSDRLTGYDNNTCPAPGCKAALAEGVVFSKATLRSCLSDELGDSNPIKAHDFNHSLIQKREYTSSKIKALLEILHSNCKLSSPSSGLLNSAGSHRGSTSSDDSYMKHTRKYSESTTAGPIKTILFSQWTRMLDLVQASLEQSGIQYSRLDGSMSLAARDRSVKDFNTEPEVTVMLMSLLAGNLGLNMVAASHVILLDPWWNPKAEDQAIDRVHRIGQTRPVTVTRLTIRDTVEDRILALQERKSKMAASAFGEDRTDSSQNRLTIDDLKYLFDVDF</sequence>
<feature type="domain" description="Helicase C-terminal" evidence="10">
    <location>
        <begin position="215"/>
        <end position="380"/>
    </location>
</feature>
<dbReference type="InterPro" id="IPR027417">
    <property type="entry name" value="P-loop_NTPase"/>
</dbReference>
<accession>A0ABU6XGC3</accession>
<evidence type="ECO:0000256" key="3">
    <source>
        <dbReference type="ARBA" id="ARBA00022771"/>
    </source>
</evidence>
<dbReference type="SUPFAM" id="SSF52540">
    <property type="entry name" value="P-loop containing nucleoside triphosphate hydrolases"/>
    <property type="match status" value="1"/>
</dbReference>
<dbReference type="CDD" id="cd18793">
    <property type="entry name" value="SF2_C_SNF"/>
    <property type="match status" value="1"/>
</dbReference>
<dbReference type="Proteomes" id="UP001341840">
    <property type="component" value="Unassembled WGS sequence"/>
</dbReference>
<protein>
    <submittedName>
        <fullName evidence="11">Uncharacterized protein</fullName>
    </submittedName>
</protein>
<dbReference type="InterPro" id="IPR050628">
    <property type="entry name" value="SNF2_RAD54_helicase_TF"/>
</dbReference>
<dbReference type="InterPro" id="IPR017907">
    <property type="entry name" value="Znf_RING_CS"/>
</dbReference>
<dbReference type="SMART" id="SM00490">
    <property type="entry name" value="HELICc"/>
    <property type="match status" value="1"/>
</dbReference>
<keyword evidence="7" id="KW-0067">ATP-binding</keyword>